<dbReference type="SUPFAM" id="SSF48008">
    <property type="entry name" value="GntR ligand-binding domain-like"/>
    <property type="match status" value="1"/>
</dbReference>
<dbReference type="PANTHER" id="PTHR43537">
    <property type="entry name" value="TRANSCRIPTIONAL REGULATOR, GNTR FAMILY"/>
    <property type="match status" value="1"/>
</dbReference>
<dbReference type="InterPro" id="IPR011711">
    <property type="entry name" value="GntR_C"/>
</dbReference>
<organism evidence="5 6">
    <name type="scientific">Marinobacterium aestuariivivens</name>
    <dbReference type="NCBI Taxonomy" id="1698799"/>
    <lineage>
        <taxon>Bacteria</taxon>
        <taxon>Pseudomonadati</taxon>
        <taxon>Pseudomonadota</taxon>
        <taxon>Gammaproteobacteria</taxon>
        <taxon>Oceanospirillales</taxon>
        <taxon>Oceanospirillaceae</taxon>
        <taxon>Marinobacterium</taxon>
    </lineage>
</organism>
<accession>A0ABW2A591</accession>
<dbReference type="Pfam" id="PF07729">
    <property type="entry name" value="FCD"/>
    <property type="match status" value="1"/>
</dbReference>
<reference evidence="6" key="1">
    <citation type="journal article" date="2019" name="Int. J. Syst. Evol. Microbiol.">
        <title>The Global Catalogue of Microorganisms (GCM) 10K type strain sequencing project: providing services to taxonomists for standard genome sequencing and annotation.</title>
        <authorList>
            <consortium name="The Broad Institute Genomics Platform"/>
            <consortium name="The Broad Institute Genome Sequencing Center for Infectious Disease"/>
            <person name="Wu L."/>
            <person name="Ma J."/>
        </authorList>
    </citation>
    <scope>NUCLEOTIDE SEQUENCE [LARGE SCALE GENOMIC DNA]</scope>
    <source>
        <strain evidence="6">NBRC 111756</strain>
    </source>
</reference>
<dbReference type="InterPro" id="IPR036390">
    <property type="entry name" value="WH_DNA-bd_sf"/>
</dbReference>
<dbReference type="Proteomes" id="UP001596422">
    <property type="component" value="Unassembled WGS sequence"/>
</dbReference>
<keyword evidence="6" id="KW-1185">Reference proteome</keyword>
<dbReference type="EMBL" id="JBHSWE010000001">
    <property type="protein sequence ID" value="MFC6672691.1"/>
    <property type="molecule type" value="Genomic_DNA"/>
</dbReference>
<evidence type="ECO:0000256" key="1">
    <source>
        <dbReference type="ARBA" id="ARBA00023015"/>
    </source>
</evidence>
<dbReference type="RefSeq" id="WP_379911113.1">
    <property type="nucleotide sequence ID" value="NZ_JBHSWE010000001.1"/>
</dbReference>
<feature type="domain" description="HTH gntR-type" evidence="4">
    <location>
        <begin position="15"/>
        <end position="83"/>
    </location>
</feature>
<name>A0ABW2A591_9GAMM</name>
<dbReference type="Gene3D" id="1.20.120.530">
    <property type="entry name" value="GntR ligand-binding domain-like"/>
    <property type="match status" value="1"/>
</dbReference>
<dbReference type="CDD" id="cd07377">
    <property type="entry name" value="WHTH_GntR"/>
    <property type="match status" value="1"/>
</dbReference>
<dbReference type="InterPro" id="IPR000524">
    <property type="entry name" value="Tscrpt_reg_HTH_GntR"/>
</dbReference>
<sequence>MTTNAFAFEKALTNKTKKDVLAGKILEMIFTGLLRDGDVMPSERELGNMFGVSRETVRGALAIVAAYGLISVSHGAKTRVNRNEELLQRCTQLLPELGSVEINNYDVDSVFDSRRVIEAAIARKAAVNIDRKGLAALRKLLDQQKQLFQEPVHFQLSDKNFHKLISEYADNDILLKYTEDLYGYGLHFRRLVMQSEGAIERSYQEHEAIYRALEAGNPEAAEQAMLQHIDSVYCTTVEAMRGCS</sequence>
<dbReference type="PANTHER" id="PTHR43537:SF49">
    <property type="entry name" value="TRANSCRIPTIONAL REGULATORY PROTEIN"/>
    <property type="match status" value="1"/>
</dbReference>
<keyword evidence="2" id="KW-0238">DNA-binding</keyword>
<dbReference type="InterPro" id="IPR036388">
    <property type="entry name" value="WH-like_DNA-bd_sf"/>
</dbReference>
<dbReference type="SUPFAM" id="SSF46785">
    <property type="entry name" value="Winged helix' DNA-binding domain"/>
    <property type="match status" value="1"/>
</dbReference>
<dbReference type="SMART" id="SM00895">
    <property type="entry name" value="FCD"/>
    <property type="match status" value="1"/>
</dbReference>
<dbReference type="Gene3D" id="1.10.10.10">
    <property type="entry name" value="Winged helix-like DNA-binding domain superfamily/Winged helix DNA-binding domain"/>
    <property type="match status" value="1"/>
</dbReference>
<protein>
    <submittedName>
        <fullName evidence="5">FadR/GntR family transcriptional regulator</fullName>
    </submittedName>
</protein>
<dbReference type="Pfam" id="PF00392">
    <property type="entry name" value="GntR"/>
    <property type="match status" value="1"/>
</dbReference>
<dbReference type="SMART" id="SM00345">
    <property type="entry name" value="HTH_GNTR"/>
    <property type="match status" value="1"/>
</dbReference>
<evidence type="ECO:0000313" key="5">
    <source>
        <dbReference type="EMBL" id="MFC6672691.1"/>
    </source>
</evidence>
<dbReference type="PROSITE" id="PS50949">
    <property type="entry name" value="HTH_GNTR"/>
    <property type="match status" value="1"/>
</dbReference>
<proteinExistence type="predicted"/>
<dbReference type="InterPro" id="IPR008920">
    <property type="entry name" value="TF_FadR/GntR_C"/>
</dbReference>
<keyword evidence="3" id="KW-0804">Transcription</keyword>
<evidence type="ECO:0000259" key="4">
    <source>
        <dbReference type="PROSITE" id="PS50949"/>
    </source>
</evidence>
<dbReference type="PRINTS" id="PR00035">
    <property type="entry name" value="HTHGNTR"/>
</dbReference>
<evidence type="ECO:0000313" key="6">
    <source>
        <dbReference type="Proteomes" id="UP001596422"/>
    </source>
</evidence>
<evidence type="ECO:0000256" key="2">
    <source>
        <dbReference type="ARBA" id="ARBA00023125"/>
    </source>
</evidence>
<comment type="caution">
    <text evidence="5">The sequence shown here is derived from an EMBL/GenBank/DDBJ whole genome shotgun (WGS) entry which is preliminary data.</text>
</comment>
<evidence type="ECO:0000256" key="3">
    <source>
        <dbReference type="ARBA" id="ARBA00023163"/>
    </source>
</evidence>
<gene>
    <name evidence="5" type="ORF">ACFQDL_23415</name>
</gene>
<keyword evidence="1" id="KW-0805">Transcription regulation</keyword>